<keyword evidence="9" id="KW-0732">Signal</keyword>
<dbReference type="NCBIfam" id="NF003780">
    <property type="entry name" value="PRK05371.1-1"/>
    <property type="match status" value="1"/>
</dbReference>
<reference evidence="11" key="1">
    <citation type="journal article" date="2014" name="Int. J. Syst. Evol. Microbiol.">
        <title>Complete genome sequence of Corynebacterium casei LMG S-19264T (=DSM 44701T), isolated from a smear-ripened cheese.</title>
        <authorList>
            <consortium name="US DOE Joint Genome Institute (JGI-PGF)"/>
            <person name="Walter F."/>
            <person name="Albersmeier A."/>
            <person name="Kalinowski J."/>
            <person name="Ruckert C."/>
        </authorList>
    </citation>
    <scope>NUCLEOTIDE SEQUENCE</scope>
    <source>
        <strain evidence="11">JCM 17251</strain>
    </source>
</reference>
<dbReference type="InterPro" id="IPR029058">
    <property type="entry name" value="AB_hydrolase_fold"/>
</dbReference>
<name>A0A918D2W5_9BACI</name>
<keyword evidence="6" id="KW-0378">Hydrolase</keyword>
<evidence type="ECO:0000313" key="12">
    <source>
        <dbReference type="Proteomes" id="UP000624041"/>
    </source>
</evidence>
<dbReference type="PRINTS" id="PR00923">
    <property type="entry name" value="LACTOPTASE"/>
</dbReference>
<feature type="signal peptide" evidence="9">
    <location>
        <begin position="1"/>
        <end position="27"/>
    </location>
</feature>
<proteinExistence type="inferred from homology"/>
<dbReference type="GO" id="GO:0008239">
    <property type="term" value="F:dipeptidyl-peptidase activity"/>
    <property type="evidence" value="ECO:0007669"/>
    <property type="project" value="UniProtKB-EC"/>
</dbReference>
<dbReference type="SUPFAM" id="SSF53474">
    <property type="entry name" value="alpha/beta-Hydrolases"/>
    <property type="match status" value="1"/>
</dbReference>
<evidence type="ECO:0000313" key="11">
    <source>
        <dbReference type="EMBL" id="GGN60003.1"/>
    </source>
</evidence>
<keyword evidence="7" id="KW-0720">Serine protease</keyword>
<comment type="similarity">
    <text evidence="2">Belongs to the peptidase S15 family.</text>
</comment>
<dbReference type="InterPro" id="IPR005674">
    <property type="entry name" value="CocE/Ser_esterase"/>
</dbReference>
<evidence type="ECO:0000256" key="3">
    <source>
        <dbReference type="ARBA" id="ARBA00012463"/>
    </source>
</evidence>
<dbReference type="Gene3D" id="1.10.246.70">
    <property type="match status" value="1"/>
</dbReference>
<dbReference type="Gene3D" id="2.60.120.260">
    <property type="entry name" value="Galactose-binding domain-like"/>
    <property type="match status" value="1"/>
</dbReference>
<keyword evidence="5" id="KW-0645">Protease</keyword>
<dbReference type="InterPro" id="IPR013736">
    <property type="entry name" value="Xaa-Pro_dipept_C"/>
</dbReference>
<dbReference type="EC" id="3.4.14.11" evidence="3"/>
<evidence type="ECO:0000256" key="4">
    <source>
        <dbReference type="ARBA" id="ARBA00022438"/>
    </source>
</evidence>
<dbReference type="NCBIfam" id="TIGR00976">
    <property type="entry name" value="CocE_NonD"/>
    <property type="match status" value="1"/>
</dbReference>
<dbReference type="Gene3D" id="3.40.50.1820">
    <property type="entry name" value="alpha/beta hydrolase"/>
    <property type="match status" value="1"/>
</dbReference>
<dbReference type="EMBL" id="BMOS01000015">
    <property type="protein sequence ID" value="GGN60003.1"/>
    <property type="molecule type" value="Genomic_DNA"/>
</dbReference>
<evidence type="ECO:0000256" key="2">
    <source>
        <dbReference type="ARBA" id="ARBA00010819"/>
    </source>
</evidence>
<dbReference type="InterPro" id="IPR008979">
    <property type="entry name" value="Galactose-bd-like_sf"/>
</dbReference>
<comment type="catalytic activity">
    <reaction evidence="1">
        <text>Hydrolyzes Xaa-Pro-|- bonds to release unblocked, N-terminal dipeptides from substrates including Ala-Pro-|-p-nitroanilide and (sequentially) Tyr-Pro-|-Phe-Pro-|-Gly-Pro-|-Ile.</text>
        <dbReference type="EC" id="3.4.14.11"/>
    </reaction>
</comment>
<accession>A0A918D2W5</accession>
<evidence type="ECO:0000259" key="10">
    <source>
        <dbReference type="SMART" id="SM00939"/>
    </source>
</evidence>
<gene>
    <name evidence="11" type="primary">pepX</name>
    <name evidence="11" type="ORF">GCM10007971_23660</name>
</gene>
<sequence length="729" mass="82008">MFRTKNALKKLLLSVSFVALVATPVLHVDGLEQTVSANADVVMEGGVTQPVYSYTDAIKETIFVESTLDSDRNGEPDRIAIDIMRPRETEEGIKVPTIMDASPYYESMGRGNESQIKDPDGIGENTMFPLYYDNYFVPRGYAVVLVDMVGTNNSHGCPTTGGYEETESIKVAIDWLNGKGKAWDKDGNEVTADWSTGKVGMIGKSYDGTLANAAAAQGIEGLETIVPIGAISSWYDYYRYGGIPFYRNGPGGLAGRVTNSERVADCAPIREEMRIASDDDTGDYNDFWDERNYVKDADKVNASVFVVHGINDYNVKANHFSNWWLALAENDVQRKLWITQTGHVDPFDFRRAEWVETLHRWFDYWLLDIDNGIMDEPMVEIERGDGNWEDEETWPAANTENVDIRLAPATEDLPGTLQTAPVIKEETQTFVDNPSQTEQQAVEDEFTEKENRLIFLTPELTEDVRMSGIPEINLQTMVDKEDTNLSVRIVDYGTDERIHHRSREEGIQTLDDVVTCWGESSPQDSACYKETELVTHEAPYEIVTHGWLDAQNYESLEHSEPLEPGRSYRFTWETLPEDYVFKEGHRIGIIVTGSDRNYIMTDSNRATIEIALGESFIQLPVVGGKETFNQAIGSDGGTSPSHTADLIDVLDYFINQGEINNETAAHALETHIASIQHFEENNQLDKAVKHLTSLKQLLEFQKVGQVISSEAYDTLWADTEYLIKQFTEN</sequence>
<comment type="caution">
    <text evidence="11">The sequence shown here is derived from an EMBL/GenBank/DDBJ whole genome shotgun (WGS) entry which is preliminary data.</text>
</comment>
<dbReference type="RefSeq" id="WP_229782693.1">
    <property type="nucleotide sequence ID" value="NZ_BMOS01000015.1"/>
</dbReference>
<evidence type="ECO:0000256" key="9">
    <source>
        <dbReference type="SAM" id="SignalP"/>
    </source>
</evidence>
<evidence type="ECO:0000256" key="1">
    <source>
        <dbReference type="ARBA" id="ARBA00000123"/>
    </source>
</evidence>
<dbReference type="Pfam" id="PF02129">
    <property type="entry name" value="Peptidase_S15"/>
    <property type="match status" value="1"/>
</dbReference>
<dbReference type="AlphaFoldDB" id="A0A918D2W5"/>
<evidence type="ECO:0000256" key="6">
    <source>
        <dbReference type="ARBA" id="ARBA00022801"/>
    </source>
</evidence>
<keyword evidence="12" id="KW-1185">Reference proteome</keyword>
<feature type="chain" id="PRO_5038549163" description="Xaa-Pro dipeptidyl-peptidase" evidence="9">
    <location>
        <begin position="28"/>
        <end position="729"/>
    </location>
</feature>
<dbReference type="InterPro" id="IPR000383">
    <property type="entry name" value="Xaa-Pro-like_dom"/>
</dbReference>
<organism evidence="11 12">
    <name type="scientific">Oceanobacillus indicireducens</name>
    <dbReference type="NCBI Taxonomy" id="1004261"/>
    <lineage>
        <taxon>Bacteria</taxon>
        <taxon>Bacillati</taxon>
        <taxon>Bacillota</taxon>
        <taxon>Bacilli</taxon>
        <taxon>Bacillales</taxon>
        <taxon>Bacillaceae</taxon>
        <taxon>Oceanobacillus</taxon>
    </lineage>
</organism>
<feature type="domain" description="Xaa-Pro dipeptidyl-peptidase C-terminal" evidence="10">
    <location>
        <begin position="359"/>
        <end position="618"/>
    </location>
</feature>
<dbReference type="Pfam" id="PF22888">
    <property type="entry name" value="FIMAH"/>
    <property type="match status" value="1"/>
</dbReference>
<keyword evidence="4" id="KW-0031">Aminopeptidase</keyword>
<evidence type="ECO:0000256" key="5">
    <source>
        <dbReference type="ARBA" id="ARBA00022670"/>
    </source>
</evidence>
<evidence type="ECO:0000256" key="8">
    <source>
        <dbReference type="ARBA" id="ARBA00030045"/>
    </source>
</evidence>
<dbReference type="InterPro" id="IPR054470">
    <property type="entry name" value="FIMAH_dom"/>
</dbReference>
<dbReference type="SUPFAM" id="SSF49785">
    <property type="entry name" value="Galactose-binding domain-like"/>
    <property type="match status" value="1"/>
</dbReference>
<dbReference type="GO" id="GO:0008236">
    <property type="term" value="F:serine-type peptidase activity"/>
    <property type="evidence" value="ECO:0007669"/>
    <property type="project" value="UniProtKB-KW"/>
</dbReference>
<protein>
    <recommendedName>
        <fullName evidence="3">Xaa-Pro dipeptidyl-peptidase</fullName>
        <ecNumber evidence="3">3.4.14.11</ecNumber>
    </recommendedName>
    <alternativeName>
        <fullName evidence="8">X-prolyl-dipeptidyl aminopeptidase</fullName>
    </alternativeName>
</protein>
<dbReference type="SMART" id="SM00939">
    <property type="entry name" value="PepX_C"/>
    <property type="match status" value="1"/>
</dbReference>
<dbReference type="GO" id="GO:0006508">
    <property type="term" value="P:proteolysis"/>
    <property type="evidence" value="ECO:0007669"/>
    <property type="project" value="UniProtKB-KW"/>
</dbReference>
<dbReference type="GO" id="GO:0004177">
    <property type="term" value="F:aminopeptidase activity"/>
    <property type="evidence" value="ECO:0007669"/>
    <property type="project" value="UniProtKB-KW"/>
</dbReference>
<dbReference type="Proteomes" id="UP000624041">
    <property type="component" value="Unassembled WGS sequence"/>
</dbReference>
<dbReference type="Pfam" id="PF08530">
    <property type="entry name" value="PepX_C"/>
    <property type="match status" value="1"/>
</dbReference>
<dbReference type="InterPro" id="IPR008252">
    <property type="entry name" value="Pept_S15_Xpro"/>
</dbReference>
<evidence type="ECO:0000256" key="7">
    <source>
        <dbReference type="ARBA" id="ARBA00022825"/>
    </source>
</evidence>
<reference evidence="11" key="2">
    <citation type="submission" date="2020-09" db="EMBL/GenBank/DDBJ databases">
        <authorList>
            <person name="Sun Q."/>
            <person name="Ohkuma M."/>
        </authorList>
    </citation>
    <scope>NUCLEOTIDE SEQUENCE</scope>
    <source>
        <strain evidence="11">JCM 17251</strain>
    </source>
</reference>